<evidence type="ECO:0000256" key="13">
    <source>
        <dbReference type="SAM" id="MobiDB-lite"/>
    </source>
</evidence>
<keyword evidence="16" id="KW-1185">Reference proteome</keyword>
<feature type="domain" description="C2H2-type" evidence="14">
    <location>
        <begin position="512"/>
        <end position="539"/>
    </location>
</feature>
<keyword evidence="11" id="KW-0539">Nucleus</keyword>
<feature type="compositionally biased region" description="Acidic residues" evidence="13">
    <location>
        <begin position="167"/>
        <end position="179"/>
    </location>
</feature>
<dbReference type="GO" id="GO:0005634">
    <property type="term" value="C:nucleus"/>
    <property type="evidence" value="ECO:0007669"/>
    <property type="project" value="UniProtKB-SubCell"/>
</dbReference>
<feature type="compositionally biased region" description="Basic and acidic residues" evidence="13">
    <location>
        <begin position="137"/>
        <end position="146"/>
    </location>
</feature>
<dbReference type="InterPro" id="IPR013087">
    <property type="entry name" value="Znf_C2H2_type"/>
</dbReference>
<dbReference type="FunFam" id="3.30.160.60:FF:001370">
    <property type="entry name" value="Zinc finger protein"/>
    <property type="match status" value="1"/>
</dbReference>
<evidence type="ECO:0000256" key="11">
    <source>
        <dbReference type="ARBA" id="ARBA00023242"/>
    </source>
</evidence>
<feature type="compositionally biased region" description="Basic residues" evidence="13">
    <location>
        <begin position="1673"/>
        <end position="1686"/>
    </location>
</feature>
<accession>A0A315VE92</accession>
<organism evidence="15 16">
    <name type="scientific">Gambusia affinis</name>
    <name type="common">Western mosquitofish</name>
    <name type="synonym">Heterandria affinis</name>
    <dbReference type="NCBI Taxonomy" id="33528"/>
    <lineage>
        <taxon>Eukaryota</taxon>
        <taxon>Metazoa</taxon>
        <taxon>Chordata</taxon>
        <taxon>Craniata</taxon>
        <taxon>Vertebrata</taxon>
        <taxon>Euteleostomi</taxon>
        <taxon>Actinopterygii</taxon>
        <taxon>Neopterygii</taxon>
        <taxon>Teleostei</taxon>
        <taxon>Neoteleostei</taxon>
        <taxon>Acanthomorphata</taxon>
        <taxon>Ovalentaria</taxon>
        <taxon>Atherinomorphae</taxon>
        <taxon>Cyprinodontiformes</taxon>
        <taxon>Poeciliidae</taxon>
        <taxon>Poeciliinae</taxon>
        <taxon>Gambusia</taxon>
    </lineage>
</organism>
<dbReference type="GO" id="GO:0000981">
    <property type="term" value="F:DNA-binding transcription factor activity, RNA polymerase II-specific"/>
    <property type="evidence" value="ECO:0007669"/>
    <property type="project" value="TreeGrafter"/>
</dbReference>
<dbReference type="SUPFAM" id="SSF57667">
    <property type="entry name" value="beta-beta-alpha zinc fingers"/>
    <property type="match status" value="16"/>
</dbReference>
<feature type="domain" description="C2H2-type" evidence="14">
    <location>
        <begin position="400"/>
        <end position="427"/>
    </location>
</feature>
<feature type="domain" description="C2H2-type" evidence="14">
    <location>
        <begin position="1431"/>
        <end position="1458"/>
    </location>
</feature>
<feature type="domain" description="C2H2-type" evidence="14">
    <location>
        <begin position="428"/>
        <end position="455"/>
    </location>
</feature>
<evidence type="ECO:0000256" key="9">
    <source>
        <dbReference type="ARBA" id="ARBA00023125"/>
    </source>
</evidence>
<dbReference type="FunFam" id="3.30.160.60:FF:000912">
    <property type="entry name" value="Zinc finger protein 660"/>
    <property type="match status" value="4"/>
</dbReference>
<feature type="compositionally biased region" description="Polar residues" evidence="13">
    <location>
        <begin position="1167"/>
        <end position="1210"/>
    </location>
</feature>
<evidence type="ECO:0000256" key="10">
    <source>
        <dbReference type="ARBA" id="ARBA00023163"/>
    </source>
</evidence>
<dbReference type="FunFam" id="3.30.160.60:FF:000733">
    <property type="entry name" value="Zinc finger protein 236 variant"/>
    <property type="match status" value="1"/>
</dbReference>
<feature type="domain" description="C2H2-type" evidence="14">
    <location>
        <begin position="1319"/>
        <end position="1346"/>
    </location>
</feature>
<keyword evidence="10" id="KW-0804">Transcription</keyword>
<dbReference type="EMBL" id="NHOQ01001904">
    <property type="protein sequence ID" value="PWA21722.1"/>
    <property type="molecule type" value="Genomic_DNA"/>
</dbReference>
<dbReference type="Pfam" id="PF13912">
    <property type="entry name" value="zf-C2H2_6"/>
    <property type="match status" value="1"/>
</dbReference>
<keyword evidence="7" id="KW-0862">Zinc</keyword>
<evidence type="ECO:0000256" key="8">
    <source>
        <dbReference type="ARBA" id="ARBA00023015"/>
    </source>
</evidence>
<feature type="domain" description="C2H2-type" evidence="14">
    <location>
        <begin position="993"/>
        <end position="1020"/>
    </location>
</feature>
<feature type="domain" description="C2H2-type" evidence="14">
    <location>
        <begin position="484"/>
        <end position="511"/>
    </location>
</feature>
<dbReference type="FunFam" id="3.30.160.60:FF:000646">
    <property type="entry name" value="Myeloid zinc finger 1"/>
    <property type="match status" value="1"/>
</dbReference>
<evidence type="ECO:0000256" key="12">
    <source>
        <dbReference type="PROSITE-ProRule" id="PRU00042"/>
    </source>
</evidence>
<evidence type="ECO:0000256" key="6">
    <source>
        <dbReference type="ARBA" id="ARBA00022771"/>
    </source>
</evidence>
<feature type="region of interest" description="Disordered" evidence="13">
    <location>
        <begin position="1624"/>
        <end position="1686"/>
    </location>
</feature>
<feature type="compositionally biased region" description="Basic and acidic residues" evidence="13">
    <location>
        <begin position="751"/>
        <end position="775"/>
    </location>
</feature>
<feature type="domain" description="C2H2-type" evidence="14">
    <location>
        <begin position="1403"/>
        <end position="1430"/>
    </location>
</feature>
<dbReference type="GO" id="GO:0045595">
    <property type="term" value="P:regulation of cell differentiation"/>
    <property type="evidence" value="ECO:0007669"/>
    <property type="project" value="UniProtKB-ARBA"/>
</dbReference>
<keyword evidence="6 12" id="KW-0863">Zinc-finger</keyword>
<protein>
    <recommendedName>
        <fullName evidence="14">C2H2-type domain-containing protein</fullName>
    </recommendedName>
</protein>
<feature type="region of interest" description="Disordered" evidence="13">
    <location>
        <begin position="751"/>
        <end position="802"/>
    </location>
</feature>
<dbReference type="FunFam" id="3.30.160.60:FF:000065">
    <property type="entry name" value="B-cell CLL/lymphoma 6, member B"/>
    <property type="match status" value="1"/>
</dbReference>
<evidence type="ECO:0000256" key="2">
    <source>
        <dbReference type="ARBA" id="ARBA00004123"/>
    </source>
</evidence>
<evidence type="ECO:0000256" key="3">
    <source>
        <dbReference type="ARBA" id="ARBA00006991"/>
    </source>
</evidence>
<feature type="domain" description="C2H2-type" evidence="14">
    <location>
        <begin position="1021"/>
        <end position="1048"/>
    </location>
</feature>
<dbReference type="FunFam" id="3.30.160.60:FF:000097">
    <property type="entry name" value="Zinc finger protein"/>
    <property type="match status" value="1"/>
</dbReference>
<feature type="domain" description="C2H2-type" evidence="14">
    <location>
        <begin position="911"/>
        <end position="938"/>
    </location>
</feature>
<dbReference type="GO" id="GO:0000122">
    <property type="term" value="P:negative regulation of transcription by RNA polymerase II"/>
    <property type="evidence" value="ECO:0007669"/>
    <property type="project" value="UniProtKB-ARBA"/>
</dbReference>
<dbReference type="InterPro" id="IPR050527">
    <property type="entry name" value="Snail/Krueppel_Znf"/>
</dbReference>
<feature type="compositionally biased region" description="Basic and acidic residues" evidence="13">
    <location>
        <begin position="1133"/>
        <end position="1142"/>
    </location>
</feature>
<feature type="compositionally biased region" description="Polar residues" evidence="13">
    <location>
        <begin position="232"/>
        <end position="242"/>
    </location>
</feature>
<dbReference type="PANTHER" id="PTHR24388">
    <property type="entry name" value="ZINC FINGER PROTEIN"/>
    <property type="match status" value="1"/>
</dbReference>
<dbReference type="Gene3D" id="3.30.160.60">
    <property type="entry name" value="Classic Zinc Finger"/>
    <property type="match status" value="29"/>
</dbReference>
<dbReference type="FunFam" id="3.30.160.60:FF:000478">
    <property type="entry name" value="Zinc finger protein 133"/>
    <property type="match status" value="1"/>
</dbReference>
<dbReference type="Proteomes" id="UP000250572">
    <property type="component" value="Unassembled WGS sequence"/>
</dbReference>
<dbReference type="FunFam" id="3.30.160.60:FF:001480">
    <property type="entry name" value="Si:cabz01071911.3"/>
    <property type="match status" value="1"/>
</dbReference>
<dbReference type="PROSITE" id="PS50157">
    <property type="entry name" value="ZINC_FINGER_C2H2_2"/>
    <property type="match status" value="29"/>
</dbReference>
<dbReference type="GO" id="GO:0000978">
    <property type="term" value="F:RNA polymerase II cis-regulatory region sequence-specific DNA binding"/>
    <property type="evidence" value="ECO:0007669"/>
    <property type="project" value="TreeGrafter"/>
</dbReference>
<comment type="function">
    <text evidence="1">May be involved in transcriptional regulation.</text>
</comment>
<feature type="domain" description="C2H2-type" evidence="14">
    <location>
        <begin position="372"/>
        <end position="399"/>
    </location>
</feature>
<dbReference type="FunFam" id="3.30.160.60:FF:000446">
    <property type="entry name" value="Zinc finger protein"/>
    <property type="match status" value="3"/>
</dbReference>
<feature type="domain" description="C2H2-type" evidence="14">
    <location>
        <begin position="1235"/>
        <end position="1262"/>
    </location>
</feature>
<dbReference type="FunFam" id="3.30.160.60:FF:002343">
    <property type="entry name" value="Zinc finger protein 33A"/>
    <property type="match status" value="1"/>
</dbReference>
<feature type="domain" description="C2H2-type" evidence="14">
    <location>
        <begin position="1494"/>
        <end position="1522"/>
    </location>
</feature>
<dbReference type="FunFam" id="3.30.160.60:FF:000624">
    <property type="entry name" value="zinc finger protein 697"/>
    <property type="match status" value="2"/>
</dbReference>
<dbReference type="GO" id="GO:0008270">
    <property type="term" value="F:zinc ion binding"/>
    <property type="evidence" value="ECO:0007669"/>
    <property type="project" value="UniProtKB-KW"/>
</dbReference>
<reference evidence="15 16" key="1">
    <citation type="journal article" date="2018" name="G3 (Bethesda)">
        <title>A High-Quality Reference Genome for the Invasive Mosquitofish Gambusia affinis Using a Chicago Library.</title>
        <authorList>
            <person name="Hoffberg S.L."/>
            <person name="Troendle N.J."/>
            <person name="Glenn T.C."/>
            <person name="Mahmud O."/>
            <person name="Louha S."/>
            <person name="Chalopin D."/>
            <person name="Bennetzen J.L."/>
            <person name="Mauricio R."/>
        </authorList>
    </citation>
    <scope>NUCLEOTIDE SEQUENCE [LARGE SCALE GENOMIC DNA]</scope>
    <source>
        <strain evidence="15">NE01/NJP1002.9</strain>
        <tissue evidence="15">Muscle</tissue>
    </source>
</reference>
<feature type="domain" description="C2H2-type" evidence="14">
    <location>
        <begin position="939"/>
        <end position="966"/>
    </location>
</feature>
<evidence type="ECO:0000259" key="14">
    <source>
        <dbReference type="PROSITE" id="PS50157"/>
    </source>
</evidence>
<feature type="domain" description="C2H2-type" evidence="14">
    <location>
        <begin position="1291"/>
        <end position="1318"/>
    </location>
</feature>
<feature type="domain" description="C2H2-type" evidence="14">
    <location>
        <begin position="967"/>
        <end position="994"/>
    </location>
</feature>
<gene>
    <name evidence="15" type="ORF">CCH79_00003377</name>
</gene>
<feature type="compositionally biased region" description="Acidic residues" evidence="13">
    <location>
        <begin position="785"/>
        <end position="795"/>
    </location>
</feature>
<dbReference type="FunFam" id="3.30.160.60:FF:001506">
    <property type="entry name" value="Zinc finger protein"/>
    <property type="match status" value="1"/>
</dbReference>
<feature type="domain" description="C2H2-type" evidence="14">
    <location>
        <begin position="883"/>
        <end position="910"/>
    </location>
</feature>
<dbReference type="InterPro" id="IPR036236">
    <property type="entry name" value="Znf_C2H2_sf"/>
</dbReference>
<evidence type="ECO:0000256" key="7">
    <source>
        <dbReference type="ARBA" id="ARBA00022833"/>
    </source>
</evidence>
<feature type="domain" description="C2H2-type" evidence="14">
    <location>
        <begin position="855"/>
        <end position="882"/>
    </location>
</feature>
<comment type="similarity">
    <text evidence="3">Belongs to the krueppel C2H2-type zinc-finger protein family.</text>
</comment>
<feature type="domain" description="C2H2-type" evidence="14">
    <location>
        <begin position="575"/>
        <end position="603"/>
    </location>
</feature>
<keyword evidence="8" id="KW-0805">Transcription regulation</keyword>
<dbReference type="FunFam" id="3.30.160.60:FF:000322">
    <property type="entry name" value="GDNF-inducible zinc finger protein 1"/>
    <property type="match status" value="1"/>
</dbReference>
<feature type="domain" description="C2H2-type" evidence="14">
    <location>
        <begin position="547"/>
        <end position="574"/>
    </location>
</feature>
<feature type="compositionally biased region" description="Polar residues" evidence="13">
    <location>
        <begin position="1632"/>
        <end position="1641"/>
    </location>
</feature>
<dbReference type="FunFam" id="3.30.160.60:FF:000100">
    <property type="entry name" value="Zinc finger 45-like"/>
    <property type="match status" value="3"/>
</dbReference>
<feature type="domain" description="C2H2-type" evidence="14">
    <location>
        <begin position="1375"/>
        <end position="1402"/>
    </location>
</feature>
<feature type="compositionally biased region" description="Basic and acidic residues" evidence="13">
    <location>
        <begin position="187"/>
        <end position="198"/>
    </location>
</feature>
<feature type="domain" description="C2H2-type" evidence="14">
    <location>
        <begin position="1700"/>
        <end position="1727"/>
    </location>
</feature>
<feature type="domain" description="C2H2-type" evidence="14">
    <location>
        <begin position="298"/>
        <end position="325"/>
    </location>
</feature>
<comment type="subcellular location">
    <subcellularLocation>
        <location evidence="2">Nucleus</location>
    </subcellularLocation>
</comment>
<keyword evidence="9" id="KW-0238">DNA-binding</keyword>
<dbReference type="STRING" id="33528.ENSGAFP00000020149"/>
<keyword evidence="4" id="KW-0479">Metal-binding</keyword>
<feature type="domain" description="C2H2-type" evidence="14">
    <location>
        <begin position="456"/>
        <end position="483"/>
    </location>
</feature>
<name>A0A315VE92_GAMAF</name>
<dbReference type="Pfam" id="PF00096">
    <property type="entry name" value="zf-C2H2"/>
    <property type="match status" value="18"/>
</dbReference>
<sequence>MEKVDYAHRIILRFEEKLQVKQLGVHQPQEAGKIQTTDKQHLVVIKKEVFGLQSSSLDHQNPERHHIKKEEEELWVKLCHDKTEDSKETEAPTSSPAKQTETGSDGEISGGAERDENPEPTGYGTEQQEQLLVIKVEVPDPRRSSLDQEDTEPVQKTTQQELWISKDEEELALMGEDEEKPQSSEIHLIKSEDSRDAEASTSSSAEQTETESDGEEGGRPQPDRNSDPHACLQSSPSGFSETEVSRKWWSGMSGDGYDDNLPDSGSKNKGCSKGWWEIRTLKSDVNSSSGCRSAVKPFSCPDCGKQFVYQQSFLKHLSCHSGEKASTCLADMKRSIAKAGKKSVACVVCGKMFKDQYYLKCHMRLHTGEKPFSCDVCSKAFRHSHILKLHLRIHTGEKPFTCDECGKTFTKLQNLKGHMTCHTGEKPFQCEECGKRFTQRGTLKNHMMIHKGEKPFACSGCDKHFRLKTDLQKHAVTHTGVKPFFCRYCGARFAHRGALTRHIRCHTGEKPFACDRCDKRFYRNSELKYHVSVHTRDWKQDTENRKFACKECGKKYIRKVHLIAHMSTHLGEKPFSCSVCSVRFTRHDSLKRHTVRAHNIMKKVDHVHHINFESLPLEDKLQMKQLDVQQDAGANQTTDDQEKPQLSDLHRIKTENNMETEAPGLQEGWMEIPGKRCSDVAAIYEAVSLVGSVMQLAVVSLAEDKQMLVIKEEVPVLSRTSSDQKDAELIKIKKEEKELWISQEEEQLTVKNEDEEKLRSSELRQIKAENNREAETLTSSSAEQMETEPDGEDGGGPEPYGAFVSVYGKTLNNETAVKLTHTGNREHGSDLCGKEFKEKGYLQTHTQLPTEERIFACDVCGTRFQKRETLKNHMRIHPTERQFICSVCSKAFSRQDHLKSHMRVHTGEKPFSCSFCSKGFSQQIHLKSHMRVHTGEKPFICSFCSKGFSRQDLLKSHMRVHTGEKPFVCSVCSKGFSQQNHLKNHMGFHTTSFSCNDCGKRFMKEDQLKRHVRLHTEGRPFGCDVCKSRFYKRYHLENHMRIHSGEKPFVCGVCSKAFSRDGDLKLIPVDQVLGMKQEVPHNLSSCLHQKDPEPSHIKEEDDDLWVGEEREQLIVKIVDEEKLSLLSELHYVKPEESRETDTPNKISAVQIKQEPDVDCESPKPSRTCRSATHLQSKNNENASHSSNTENSGEDNSSVTHQSVDKPTNSSVEKKRSRKKKNADTQPGAKAEKKLYACEDCGKTFPYQCHLKSHMRLHTGEKPFACADCGKTFYQQYQLNCHMTVHTGEKPFACDFCGKTFPYQCHLKSHLRLHTGERPYACGNCGKAFTELKDLKRHMRCHTGEKPFQCEVCYKKFSLKGALKRHMMIHNGEKPFACTDCDRHFRFNADLQAHMLTHLGVKPFACAYCNAKFTRKGSLLLHVRHHTGENLLTCEVCEEKFVRKCDLDNHMPVHSRAQKVPSGNENFVCDECGKKFVEKSRLTRHMITHTGEKPFSCDVCSVKFSRQEHVKRHKMTRHSMIRTRQETQSYTGTHEDRQHCMRSLDPHIPAATSELEEETQDSKDLIRQILVIKEEVLHEWSSSLDPETARKQEGLEELWTKQEDEQVIVKMEDEEKPQFSELQQIKTEDNRATESQTSSSAVNIKADPDGGKCGGPEPGSKPDPVCSSQESKMAVHKKSKISKPRSKRTAQIEVNAGEKPFGCNICGKRLRHKTHVKLHMMIHSGKREHKCDISAKEKRSPQMHKTVCTGDKAFACEDCGRKFHAKKLFQQHLKDFINMEY</sequence>
<feature type="domain" description="C2H2-type" evidence="14">
    <location>
        <begin position="1753"/>
        <end position="1780"/>
    </location>
</feature>
<comment type="caution">
    <text evidence="15">The sequence shown here is derived from an EMBL/GenBank/DDBJ whole genome shotgun (WGS) entry which is preliminary data.</text>
</comment>
<feature type="domain" description="C2H2-type" evidence="14">
    <location>
        <begin position="1466"/>
        <end position="1493"/>
    </location>
</feature>
<feature type="compositionally biased region" description="Polar residues" evidence="13">
    <location>
        <begin position="91"/>
        <end position="103"/>
    </location>
</feature>
<evidence type="ECO:0000313" key="16">
    <source>
        <dbReference type="Proteomes" id="UP000250572"/>
    </source>
</evidence>
<dbReference type="FunFam" id="3.30.160.60:FF:000064">
    <property type="entry name" value="Early growth response protein 3"/>
    <property type="match status" value="1"/>
</dbReference>
<dbReference type="PANTHER" id="PTHR24388:SF69">
    <property type="entry name" value="ZINC FINGER PROTEIN PLAG1"/>
    <property type="match status" value="1"/>
</dbReference>
<dbReference type="FunFam" id="3.30.160.60:FF:000303">
    <property type="entry name" value="Zinc finger protein 41"/>
    <property type="match status" value="1"/>
</dbReference>
<evidence type="ECO:0000256" key="4">
    <source>
        <dbReference type="ARBA" id="ARBA00022723"/>
    </source>
</evidence>
<evidence type="ECO:0000256" key="1">
    <source>
        <dbReference type="ARBA" id="ARBA00003767"/>
    </source>
</evidence>
<feature type="domain" description="C2H2-type" evidence="14">
    <location>
        <begin position="344"/>
        <end position="371"/>
    </location>
</feature>
<proteinExistence type="inferred from homology"/>
<feature type="domain" description="C2H2-type" evidence="14">
    <location>
        <begin position="1263"/>
        <end position="1290"/>
    </location>
</feature>
<feature type="compositionally biased region" description="Basic and acidic residues" evidence="13">
    <location>
        <begin position="216"/>
        <end position="227"/>
    </location>
</feature>
<evidence type="ECO:0000313" key="15">
    <source>
        <dbReference type="EMBL" id="PWA21722.1"/>
    </source>
</evidence>
<feature type="region of interest" description="Disordered" evidence="13">
    <location>
        <begin position="83"/>
        <end position="245"/>
    </location>
</feature>
<feature type="domain" description="C2H2-type" evidence="14">
    <location>
        <begin position="1347"/>
        <end position="1374"/>
    </location>
</feature>
<feature type="region of interest" description="Disordered" evidence="13">
    <location>
        <begin position="1133"/>
        <end position="1227"/>
    </location>
</feature>
<dbReference type="PROSITE" id="PS00028">
    <property type="entry name" value="ZINC_FINGER_C2H2_1"/>
    <property type="match status" value="27"/>
</dbReference>
<keyword evidence="5" id="KW-0677">Repeat</keyword>
<dbReference type="SMART" id="SM00355">
    <property type="entry name" value="ZnF_C2H2"/>
    <property type="match status" value="29"/>
</dbReference>
<evidence type="ECO:0000256" key="5">
    <source>
        <dbReference type="ARBA" id="ARBA00022737"/>
    </source>
</evidence>